<reference evidence="12 13" key="1">
    <citation type="journal article" date="2016" name="Nat. Commun.">
        <title>Thousands of microbial genomes shed light on interconnected biogeochemical processes in an aquifer system.</title>
        <authorList>
            <person name="Anantharaman K."/>
            <person name="Brown C.T."/>
            <person name="Hug L.A."/>
            <person name="Sharon I."/>
            <person name="Castelle C.J."/>
            <person name="Probst A.J."/>
            <person name="Thomas B.C."/>
            <person name="Singh A."/>
            <person name="Wilkins M.J."/>
            <person name="Karaoz U."/>
            <person name="Brodie E.L."/>
            <person name="Williams K.H."/>
            <person name="Hubbard S.S."/>
            <person name="Banfield J.F."/>
        </authorList>
    </citation>
    <scope>NUCLEOTIDE SEQUENCE [LARGE SCALE GENOMIC DNA]</scope>
</reference>
<evidence type="ECO:0000313" key="13">
    <source>
        <dbReference type="Proteomes" id="UP000177383"/>
    </source>
</evidence>
<dbReference type="InterPro" id="IPR006204">
    <property type="entry name" value="GHMP_kinase_N_dom"/>
</dbReference>
<comment type="pathway">
    <text evidence="9">Isoprenoid biosynthesis; isopentenyl diphosphate biosynthesis via mevalonate pathway; isopentenyl diphosphate from (R)-mevalonate: step 1/3.</text>
</comment>
<gene>
    <name evidence="12" type="ORF">A2773_01280</name>
</gene>
<sequence length="327" mass="35164">MDKITVSSPGKLMLLGEHAVVYGKPCLVTAVDQRMKLEACLLEESVFQLEAPNVNIQGYQKSLSEIGKGDIPKGAKFIEIAVKNFLRLHPQKEGLKIETKSEFSSQFGFGSSSASTVCTIKALSELFGLNLSPKDIFDLSYKTVLDIQGKGSGFDIAAAIYGGTLYFVTGGKKIEPLEANGLDLIVGYSGVKADTVTMINMIKEKMTTQKEGIEKIFTAIADLVEKAKKSIAEKDWQRLGTYMNYNQDYLEDLGVSTEKLNSMISAARKAGAYGAKLSGAGGGDCMIVLVSKDSKKAVSQAIETVGGENIDIKTNAEGATIENDPRS</sequence>
<dbReference type="GO" id="GO:0019287">
    <property type="term" value="P:isopentenyl diphosphate biosynthetic process, mevalonate pathway"/>
    <property type="evidence" value="ECO:0007669"/>
    <property type="project" value="UniProtKB-UniPathway"/>
</dbReference>
<keyword evidence="6" id="KW-0067">ATP-binding</keyword>
<keyword evidence="3" id="KW-0808">Transferase</keyword>
<dbReference type="PANTHER" id="PTHR43290">
    <property type="entry name" value="MEVALONATE KINASE"/>
    <property type="match status" value="1"/>
</dbReference>
<dbReference type="Proteomes" id="UP000177383">
    <property type="component" value="Unassembled WGS sequence"/>
</dbReference>
<keyword evidence="5 12" id="KW-0418">Kinase</keyword>
<keyword evidence="8" id="KW-0443">Lipid metabolism</keyword>
<evidence type="ECO:0000256" key="2">
    <source>
        <dbReference type="ARBA" id="ARBA00022516"/>
    </source>
</evidence>
<dbReference type="InterPro" id="IPR006205">
    <property type="entry name" value="Mev_gal_kin"/>
</dbReference>
<dbReference type="PANTHER" id="PTHR43290:SF2">
    <property type="entry name" value="MEVALONATE KINASE"/>
    <property type="match status" value="1"/>
</dbReference>
<dbReference type="GO" id="GO:0004496">
    <property type="term" value="F:mevalonate kinase activity"/>
    <property type="evidence" value="ECO:0007669"/>
    <property type="project" value="InterPro"/>
</dbReference>
<dbReference type="Gene3D" id="3.30.70.890">
    <property type="entry name" value="GHMP kinase, C-terminal domain"/>
    <property type="match status" value="1"/>
</dbReference>
<evidence type="ECO:0000259" key="11">
    <source>
        <dbReference type="Pfam" id="PF08544"/>
    </source>
</evidence>
<comment type="caution">
    <text evidence="12">The sequence shown here is derived from an EMBL/GenBank/DDBJ whole genome shotgun (WGS) entry which is preliminary data.</text>
</comment>
<dbReference type="InterPro" id="IPR014721">
    <property type="entry name" value="Ribsml_uS5_D2-typ_fold_subgr"/>
</dbReference>
<evidence type="ECO:0000256" key="9">
    <source>
        <dbReference type="ARBA" id="ARBA00029438"/>
    </source>
</evidence>
<protein>
    <submittedName>
        <fullName evidence="12">Mevalonate kinase</fullName>
    </submittedName>
</protein>
<dbReference type="Pfam" id="PF00288">
    <property type="entry name" value="GHMP_kinases_N"/>
    <property type="match status" value="1"/>
</dbReference>
<feature type="domain" description="GHMP kinase N-terminal" evidence="10">
    <location>
        <begin position="79"/>
        <end position="163"/>
    </location>
</feature>
<keyword evidence="2" id="KW-0444">Lipid biosynthesis</keyword>
<proteinExistence type="predicted"/>
<keyword evidence="7" id="KW-0460">Magnesium</keyword>
<evidence type="ECO:0000256" key="5">
    <source>
        <dbReference type="ARBA" id="ARBA00022777"/>
    </source>
</evidence>
<dbReference type="STRING" id="1798375.A2773_01280"/>
<evidence type="ECO:0000256" key="3">
    <source>
        <dbReference type="ARBA" id="ARBA00022679"/>
    </source>
</evidence>
<dbReference type="Pfam" id="PF08544">
    <property type="entry name" value="GHMP_kinases_C"/>
    <property type="match status" value="1"/>
</dbReference>
<evidence type="ECO:0000256" key="6">
    <source>
        <dbReference type="ARBA" id="ARBA00022840"/>
    </source>
</evidence>
<evidence type="ECO:0000256" key="1">
    <source>
        <dbReference type="ARBA" id="ARBA00022490"/>
    </source>
</evidence>
<evidence type="ECO:0000256" key="8">
    <source>
        <dbReference type="ARBA" id="ARBA00023098"/>
    </source>
</evidence>
<dbReference type="EMBL" id="MFJE01000009">
    <property type="protein sequence ID" value="OGG14883.1"/>
    <property type="molecule type" value="Genomic_DNA"/>
</dbReference>
<name>A0A1F5ZR74_9BACT</name>
<evidence type="ECO:0000259" key="10">
    <source>
        <dbReference type="Pfam" id="PF00288"/>
    </source>
</evidence>
<evidence type="ECO:0000256" key="7">
    <source>
        <dbReference type="ARBA" id="ARBA00022842"/>
    </source>
</evidence>
<dbReference type="UniPathway" id="UPA00057">
    <property type="reaction ID" value="UER00098"/>
</dbReference>
<accession>A0A1F5ZR74</accession>
<dbReference type="GO" id="GO:0005829">
    <property type="term" value="C:cytosol"/>
    <property type="evidence" value="ECO:0007669"/>
    <property type="project" value="TreeGrafter"/>
</dbReference>
<keyword evidence="1" id="KW-0963">Cytoplasm</keyword>
<evidence type="ECO:0000313" key="12">
    <source>
        <dbReference type="EMBL" id="OGG14883.1"/>
    </source>
</evidence>
<dbReference type="SUPFAM" id="SSF54211">
    <property type="entry name" value="Ribosomal protein S5 domain 2-like"/>
    <property type="match status" value="1"/>
</dbReference>
<dbReference type="InterPro" id="IPR020568">
    <property type="entry name" value="Ribosomal_Su5_D2-typ_SF"/>
</dbReference>
<dbReference type="SUPFAM" id="SSF55060">
    <property type="entry name" value="GHMP Kinase, C-terminal domain"/>
    <property type="match status" value="1"/>
</dbReference>
<dbReference type="Gene3D" id="3.30.230.10">
    <property type="match status" value="1"/>
</dbReference>
<feature type="domain" description="GHMP kinase C-terminal" evidence="11">
    <location>
        <begin position="228"/>
        <end position="304"/>
    </location>
</feature>
<dbReference type="NCBIfam" id="TIGR00549">
    <property type="entry name" value="mevalon_kin"/>
    <property type="match status" value="1"/>
</dbReference>
<evidence type="ECO:0000256" key="4">
    <source>
        <dbReference type="ARBA" id="ARBA00022741"/>
    </source>
</evidence>
<dbReference type="InterPro" id="IPR013750">
    <property type="entry name" value="GHMP_kinase_C_dom"/>
</dbReference>
<dbReference type="GO" id="GO:0005524">
    <property type="term" value="F:ATP binding"/>
    <property type="evidence" value="ECO:0007669"/>
    <property type="project" value="UniProtKB-KW"/>
</dbReference>
<organism evidence="12 13">
    <name type="scientific">Candidatus Gottesmanbacteria bacterium RIFCSPHIGHO2_01_FULL_39_10</name>
    <dbReference type="NCBI Taxonomy" id="1798375"/>
    <lineage>
        <taxon>Bacteria</taxon>
        <taxon>Candidatus Gottesmaniibacteriota</taxon>
    </lineage>
</organism>
<dbReference type="InterPro" id="IPR036554">
    <property type="entry name" value="GHMP_kinase_C_sf"/>
</dbReference>
<dbReference type="AlphaFoldDB" id="A0A1F5ZR74"/>
<dbReference type="PRINTS" id="PR00959">
    <property type="entry name" value="MEVGALKINASE"/>
</dbReference>
<keyword evidence="4" id="KW-0547">Nucleotide-binding</keyword>